<accession>A0AAW2BCX3</accession>
<evidence type="ECO:0000313" key="1">
    <source>
        <dbReference type="EMBL" id="KAK9983911.1"/>
    </source>
</evidence>
<dbReference type="EMBL" id="JAZDWU010000012">
    <property type="protein sequence ID" value="KAK9983911.1"/>
    <property type="molecule type" value="Genomic_DNA"/>
</dbReference>
<dbReference type="InterPro" id="IPR051596">
    <property type="entry name" value="Caulimoviridae_Movement"/>
</dbReference>
<evidence type="ECO:0000313" key="2">
    <source>
        <dbReference type="Proteomes" id="UP001459277"/>
    </source>
</evidence>
<name>A0AAW2BCX3_9ROSI</name>
<keyword evidence="2" id="KW-1185">Reference proteome</keyword>
<sequence length="257" mass="29636">MWRSNSSVSSRTDCPPDIINEEDQVVKEREIPDFRRWNIPKVNIKTIYNTTWHKNTGFSQYRVRTVEQTFSISRHHEKCCLFSKKNINEFLATKLKYLHIGLVQVAVKPLIRKGINASALMCLRDARFKKFKDSILGMITASLYDGPIYFDIYPDICLALDDPNIVKALTLNVLTSGYDMDEDAKIEVPKMISWEDVNLPKEWLLENVSPPAKPIYHETNLTNIQQYLDGTVKISFHDDKPLRINEGRHSFAGSESV</sequence>
<organism evidence="1 2">
    <name type="scientific">Lithocarpus litseifolius</name>
    <dbReference type="NCBI Taxonomy" id="425828"/>
    <lineage>
        <taxon>Eukaryota</taxon>
        <taxon>Viridiplantae</taxon>
        <taxon>Streptophyta</taxon>
        <taxon>Embryophyta</taxon>
        <taxon>Tracheophyta</taxon>
        <taxon>Spermatophyta</taxon>
        <taxon>Magnoliopsida</taxon>
        <taxon>eudicotyledons</taxon>
        <taxon>Gunneridae</taxon>
        <taxon>Pentapetalae</taxon>
        <taxon>rosids</taxon>
        <taxon>fabids</taxon>
        <taxon>Fagales</taxon>
        <taxon>Fagaceae</taxon>
        <taxon>Lithocarpus</taxon>
    </lineage>
</organism>
<dbReference type="AlphaFoldDB" id="A0AAW2BCX3"/>
<proteinExistence type="predicted"/>
<dbReference type="PANTHER" id="PTHR47599:SF4">
    <property type="entry name" value="POLYPROTEIN"/>
    <property type="match status" value="1"/>
</dbReference>
<protein>
    <submittedName>
        <fullName evidence="1">Uncharacterized protein</fullName>
    </submittedName>
</protein>
<comment type="caution">
    <text evidence="1">The sequence shown here is derived from an EMBL/GenBank/DDBJ whole genome shotgun (WGS) entry which is preliminary data.</text>
</comment>
<dbReference type="InterPro" id="IPR028919">
    <property type="entry name" value="Viral_movement"/>
</dbReference>
<dbReference type="PANTHER" id="PTHR47599">
    <property type="entry name" value="CELL-TO-CELL MOVEMENT PROTEIN"/>
    <property type="match status" value="1"/>
</dbReference>
<gene>
    <name evidence="1" type="ORF">SO802_033436</name>
</gene>
<reference evidence="1 2" key="1">
    <citation type="submission" date="2024-01" db="EMBL/GenBank/DDBJ databases">
        <title>A telomere-to-telomere, gap-free genome of sweet tea (Lithocarpus litseifolius).</title>
        <authorList>
            <person name="Zhou J."/>
        </authorList>
    </citation>
    <scope>NUCLEOTIDE SEQUENCE [LARGE SCALE GENOMIC DNA]</scope>
    <source>
        <strain evidence="1">Zhou-2022a</strain>
        <tissue evidence="1">Leaf</tissue>
    </source>
</reference>
<dbReference type="Proteomes" id="UP001459277">
    <property type="component" value="Unassembled WGS sequence"/>
</dbReference>
<dbReference type="Pfam" id="PF01107">
    <property type="entry name" value="MP"/>
    <property type="match status" value="1"/>
</dbReference>